<dbReference type="GO" id="GO:0005829">
    <property type="term" value="C:cytosol"/>
    <property type="evidence" value="ECO:0007669"/>
    <property type="project" value="TreeGrafter"/>
</dbReference>
<sequence>MGRPRASTALGLWMNGQHVGRWAVSARGEHRLSYAPAWIDAPLGRPVSLSMPLRPADAPYTGEVVRNFFENLLPDNTAIRQRIARQFGTTTEAFGLLAEIGRDCVGALQLLPEGQTPDDTAAVRAEPLSDAQVEAHLARQRSAPAFGADEENTFRISLAGAQEKSAFLWHDGAWCRPLGSTPTTHIFKLPLGQVPGGIDLSTSVENEWLCLRLLAAFGVPVAESQLLRFGQQRVLSVTRFDRRRSAQGRWLRLPQEDFAQVFGIDPNLKYESHGGPGVRDILDRLLGSTQAATDRADFFRSQVLFWMLAAIDGHAKNFSVFIEPRGRYRLTPRYDVLSAYPVMGHGAGRLSPHKIKMAMAVWGRNRHYRWSEMRRAHFEQTATDCRVPDAAAIIDTLVARTPQAIADVSAALPKGFPPALAEAVFDGLARAAQTLAAG</sequence>
<protein>
    <submittedName>
        <fullName evidence="6">Type II toxin-antitoxin system HipA family toxin</fullName>
    </submittedName>
</protein>
<comment type="caution">
    <text evidence="6">The sequence shown here is derived from an EMBL/GenBank/DDBJ whole genome shotgun (WGS) entry which is preliminary data.</text>
</comment>
<feature type="domain" description="HipA N-terminal subdomain 1" evidence="5">
    <location>
        <begin position="12"/>
        <end position="110"/>
    </location>
</feature>
<keyword evidence="7" id="KW-1185">Reference proteome</keyword>
<dbReference type="Proteomes" id="UP000694660">
    <property type="component" value="Unassembled WGS sequence"/>
</dbReference>
<evidence type="ECO:0000259" key="4">
    <source>
        <dbReference type="Pfam" id="PF07804"/>
    </source>
</evidence>
<dbReference type="AlphaFoldDB" id="A0A944HD54"/>
<dbReference type="GO" id="GO:0004674">
    <property type="term" value="F:protein serine/threonine kinase activity"/>
    <property type="evidence" value="ECO:0007669"/>
    <property type="project" value="TreeGrafter"/>
</dbReference>
<comment type="similarity">
    <text evidence="1">Belongs to the HipA Ser/Thr kinase family.</text>
</comment>
<feature type="domain" description="HipA-like C-terminal" evidence="4">
    <location>
        <begin position="156"/>
        <end position="404"/>
    </location>
</feature>
<proteinExistence type="inferred from homology"/>
<evidence type="ECO:0000256" key="1">
    <source>
        <dbReference type="ARBA" id="ARBA00010164"/>
    </source>
</evidence>
<dbReference type="RefSeq" id="WP_214363316.1">
    <property type="nucleotide sequence ID" value="NZ_JAEKFT010000028.1"/>
</dbReference>
<evidence type="ECO:0000256" key="3">
    <source>
        <dbReference type="ARBA" id="ARBA00022777"/>
    </source>
</evidence>
<dbReference type="PANTHER" id="PTHR37419:SF1">
    <property type="entry name" value="SERINE_THREONINE-PROTEIN KINASE TOXIN HIPA"/>
    <property type="match status" value="1"/>
</dbReference>
<dbReference type="Pfam" id="PF07804">
    <property type="entry name" value="HipA_C"/>
    <property type="match status" value="1"/>
</dbReference>
<accession>A0A944HD54</accession>
<dbReference type="InterPro" id="IPR017508">
    <property type="entry name" value="HipA_N1"/>
</dbReference>
<organism evidence="6 7">
    <name type="scientific">Denitromonas iodatirespirans</name>
    <dbReference type="NCBI Taxonomy" id="2795389"/>
    <lineage>
        <taxon>Bacteria</taxon>
        <taxon>Pseudomonadati</taxon>
        <taxon>Pseudomonadota</taxon>
        <taxon>Betaproteobacteria</taxon>
        <taxon>Rhodocyclales</taxon>
        <taxon>Zoogloeaceae</taxon>
        <taxon>Denitromonas</taxon>
    </lineage>
</organism>
<name>A0A944HD54_DENI1</name>
<gene>
    <name evidence="6" type="ORF">I8J34_19535</name>
</gene>
<dbReference type="InterPro" id="IPR012893">
    <property type="entry name" value="HipA-like_C"/>
</dbReference>
<dbReference type="EMBL" id="JAEKFT010000028">
    <property type="protein sequence ID" value="MBT0963382.1"/>
    <property type="molecule type" value="Genomic_DNA"/>
</dbReference>
<evidence type="ECO:0000259" key="5">
    <source>
        <dbReference type="Pfam" id="PF13657"/>
    </source>
</evidence>
<evidence type="ECO:0000256" key="2">
    <source>
        <dbReference type="ARBA" id="ARBA00022679"/>
    </source>
</evidence>
<evidence type="ECO:0000313" key="7">
    <source>
        <dbReference type="Proteomes" id="UP000694660"/>
    </source>
</evidence>
<dbReference type="PANTHER" id="PTHR37419">
    <property type="entry name" value="SERINE/THREONINE-PROTEIN KINASE TOXIN HIPA"/>
    <property type="match status" value="1"/>
</dbReference>
<reference evidence="7" key="1">
    <citation type="journal article" date="2022" name="ISME J.">
        <title>Genetic and phylogenetic analysis of dissimilatory iodate-reducing bacteria identifies potential niches across the world's oceans.</title>
        <authorList>
            <person name="Reyes-Umana V."/>
            <person name="Henning Z."/>
            <person name="Lee K."/>
            <person name="Barnum T.P."/>
            <person name="Coates J.D."/>
        </authorList>
    </citation>
    <scope>NUCLEOTIDE SEQUENCE [LARGE SCALE GENOMIC DNA]</scope>
    <source>
        <strain evidence="7">IR12</strain>
    </source>
</reference>
<keyword evidence="3" id="KW-0418">Kinase</keyword>
<keyword evidence="2" id="KW-0808">Transferase</keyword>
<evidence type="ECO:0000313" key="6">
    <source>
        <dbReference type="EMBL" id="MBT0963382.1"/>
    </source>
</evidence>
<dbReference type="Pfam" id="PF13657">
    <property type="entry name" value="Couple_hipA"/>
    <property type="match status" value="1"/>
</dbReference>
<dbReference type="InterPro" id="IPR052028">
    <property type="entry name" value="HipA_Ser/Thr_kinase"/>
</dbReference>
<dbReference type="NCBIfam" id="TIGR03071">
    <property type="entry name" value="couple_hipA"/>
    <property type="match status" value="1"/>
</dbReference>
<dbReference type="CDD" id="cd17808">
    <property type="entry name" value="HipA_Ec_like"/>
    <property type="match status" value="1"/>
</dbReference>